<gene>
    <name evidence="6" type="ORF">PHJA_001086900</name>
</gene>
<name>A0A830C030_9LAMI</name>
<reference evidence="6" key="1">
    <citation type="submission" date="2020-07" db="EMBL/GenBank/DDBJ databases">
        <title>Ethylene signaling mediates host invasion by parasitic plants.</title>
        <authorList>
            <person name="Yoshida S."/>
        </authorList>
    </citation>
    <scope>NUCLEOTIDE SEQUENCE</scope>
    <source>
        <strain evidence="6">Okayama</strain>
    </source>
</reference>
<evidence type="ECO:0000256" key="2">
    <source>
        <dbReference type="ARBA" id="ARBA00023016"/>
    </source>
</evidence>
<dbReference type="Pfam" id="PF00011">
    <property type="entry name" value="HSP20"/>
    <property type="match status" value="1"/>
</dbReference>
<keyword evidence="2 6" id="KW-0346">Stress response</keyword>
<sequence>MDMPGLSKEDVKVSVEQSTLMVKGEGKKESGRSYSDRIHLDRIHLSEKLYKIKEIKAEMKNGVLKLFVPKTKTDVFDVSVE</sequence>
<dbReference type="Proteomes" id="UP000653305">
    <property type="component" value="Unassembled WGS sequence"/>
</dbReference>
<dbReference type="OrthoDB" id="1431247at2759"/>
<organism evidence="6 7">
    <name type="scientific">Phtheirospermum japonicum</name>
    <dbReference type="NCBI Taxonomy" id="374723"/>
    <lineage>
        <taxon>Eukaryota</taxon>
        <taxon>Viridiplantae</taxon>
        <taxon>Streptophyta</taxon>
        <taxon>Embryophyta</taxon>
        <taxon>Tracheophyta</taxon>
        <taxon>Spermatophyta</taxon>
        <taxon>Magnoliopsida</taxon>
        <taxon>eudicotyledons</taxon>
        <taxon>Gunneridae</taxon>
        <taxon>Pentapetalae</taxon>
        <taxon>asterids</taxon>
        <taxon>lamiids</taxon>
        <taxon>Lamiales</taxon>
        <taxon>Orobanchaceae</taxon>
        <taxon>Orobanchaceae incertae sedis</taxon>
        <taxon>Phtheirospermum</taxon>
    </lineage>
</organism>
<evidence type="ECO:0000256" key="1">
    <source>
        <dbReference type="ARBA" id="ARBA00022946"/>
    </source>
</evidence>
<feature type="domain" description="SHSP" evidence="5">
    <location>
        <begin position="1"/>
        <end position="81"/>
    </location>
</feature>
<dbReference type="PANTHER" id="PTHR46991">
    <property type="entry name" value="23.5 KDA HEAT SHOCK PROTEIN, MITOCHONDRIAL"/>
    <property type="match status" value="1"/>
</dbReference>
<evidence type="ECO:0000259" key="5">
    <source>
        <dbReference type="PROSITE" id="PS01031"/>
    </source>
</evidence>
<dbReference type="InterPro" id="IPR008978">
    <property type="entry name" value="HSP20-like_chaperone"/>
</dbReference>
<keyword evidence="1" id="KW-0809">Transit peptide</keyword>
<dbReference type="InterPro" id="IPR002068">
    <property type="entry name" value="A-crystallin/Hsp20_dom"/>
</dbReference>
<dbReference type="CDD" id="cd00298">
    <property type="entry name" value="ACD_sHsps_p23-like"/>
    <property type="match status" value="1"/>
</dbReference>
<evidence type="ECO:0000256" key="3">
    <source>
        <dbReference type="PROSITE-ProRule" id="PRU00285"/>
    </source>
</evidence>
<evidence type="ECO:0000256" key="4">
    <source>
        <dbReference type="RuleBase" id="RU003616"/>
    </source>
</evidence>
<dbReference type="InterPro" id="IPR044656">
    <property type="entry name" value="HSP14.7/HSP23.5/HSP23.6-like"/>
</dbReference>
<dbReference type="EMBL" id="BMAC01000190">
    <property type="protein sequence ID" value="GFP89433.1"/>
    <property type="molecule type" value="Genomic_DNA"/>
</dbReference>
<evidence type="ECO:0000313" key="6">
    <source>
        <dbReference type="EMBL" id="GFP89433.1"/>
    </source>
</evidence>
<keyword evidence="7" id="KW-1185">Reference proteome</keyword>
<protein>
    <submittedName>
        <fullName evidence="6">Heat shock 22 kDa protein mitochondrial</fullName>
    </submittedName>
</protein>
<proteinExistence type="inferred from homology"/>
<dbReference type="PROSITE" id="PS01031">
    <property type="entry name" value="SHSP"/>
    <property type="match status" value="1"/>
</dbReference>
<dbReference type="PANTHER" id="PTHR46991:SF11">
    <property type="entry name" value="SMALL HEAT SHOCK PROTEIN HSPF"/>
    <property type="match status" value="1"/>
</dbReference>
<comment type="caution">
    <text evidence="6">The sequence shown here is derived from an EMBL/GenBank/DDBJ whole genome shotgun (WGS) entry which is preliminary data.</text>
</comment>
<dbReference type="Gene3D" id="2.60.40.790">
    <property type="match status" value="1"/>
</dbReference>
<accession>A0A830C030</accession>
<dbReference type="AlphaFoldDB" id="A0A830C030"/>
<dbReference type="SUPFAM" id="SSF49764">
    <property type="entry name" value="HSP20-like chaperones"/>
    <property type="match status" value="1"/>
</dbReference>
<evidence type="ECO:0000313" key="7">
    <source>
        <dbReference type="Proteomes" id="UP000653305"/>
    </source>
</evidence>
<comment type="similarity">
    <text evidence="3 4">Belongs to the small heat shock protein (HSP20) family.</text>
</comment>